<gene>
    <name evidence="1" type="ORF">BV22DRAFT_331248</name>
</gene>
<evidence type="ECO:0000313" key="2">
    <source>
        <dbReference type="Proteomes" id="UP000790709"/>
    </source>
</evidence>
<accession>A0ACB8BMG1</accession>
<keyword evidence="2" id="KW-1185">Reference proteome</keyword>
<evidence type="ECO:0000313" key="1">
    <source>
        <dbReference type="EMBL" id="KAH7926799.1"/>
    </source>
</evidence>
<protein>
    <submittedName>
        <fullName evidence="1">Uncharacterized protein</fullName>
    </submittedName>
</protein>
<comment type="caution">
    <text evidence="1">The sequence shown here is derived from an EMBL/GenBank/DDBJ whole genome shotgun (WGS) entry which is preliminary data.</text>
</comment>
<sequence>MMSEDGPEYLRNQHEFYARLLSRIPKCFHLWLYGALIACPARVKVSAFLRLCTTEWTYFDAAARKEGSEIFIVVHTWAASRGRGNHVGVCGFFVAVLFISCSRSSVSLFVKR</sequence>
<reference evidence="1" key="1">
    <citation type="journal article" date="2021" name="New Phytol.">
        <title>Evolutionary innovations through gain and loss of genes in the ectomycorrhizal Boletales.</title>
        <authorList>
            <person name="Wu G."/>
            <person name="Miyauchi S."/>
            <person name="Morin E."/>
            <person name="Kuo A."/>
            <person name="Drula E."/>
            <person name="Varga T."/>
            <person name="Kohler A."/>
            <person name="Feng B."/>
            <person name="Cao Y."/>
            <person name="Lipzen A."/>
            <person name="Daum C."/>
            <person name="Hundley H."/>
            <person name="Pangilinan J."/>
            <person name="Johnson J."/>
            <person name="Barry K."/>
            <person name="LaButti K."/>
            <person name="Ng V."/>
            <person name="Ahrendt S."/>
            <person name="Min B."/>
            <person name="Choi I.G."/>
            <person name="Park H."/>
            <person name="Plett J.M."/>
            <person name="Magnuson J."/>
            <person name="Spatafora J.W."/>
            <person name="Nagy L.G."/>
            <person name="Henrissat B."/>
            <person name="Grigoriev I.V."/>
            <person name="Yang Z.L."/>
            <person name="Xu J."/>
            <person name="Martin F.M."/>
        </authorList>
    </citation>
    <scope>NUCLEOTIDE SEQUENCE</scope>
    <source>
        <strain evidence="1">KUC20120723A-06</strain>
    </source>
</reference>
<dbReference type="Proteomes" id="UP000790709">
    <property type="component" value="Unassembled WGS sequence"/>
</dbReference>
<dbReference type="EMBL" id="MU266377">
    <property type="protein sequence ID" value="KAH7926799.1"/>
    <property type="molecule type" value="Genomic_DNA"/>
</dbReference>
<proteinExistence type="predicted"/>
<organism evidence="1 2">
    <name type="scientific">Leucogyrophana mollusca</name>
    <dbReference type="NCBI Taxonomy" id="85980"/>
    <lineage>
        <taxon>Eukaryota</taxon>
        <taxon>Fungi</taxon>
        <taxon>Dikarya</taxon>
        <taxon>Basidiomycota</taxon>
        <taxon>Agaricomycotina</taxon>
        <taxon>Agaricomycetes</taxon>
        <taxon>Agaricomycetidae</taxon>
        <taxon>Boletales</taxon>
        <taxon>Boletales incertae sedis</taxon>
        <taxon>Leucogyrophana</taxon>
    </lineage>
</organism>
<name>A0ACB8BMG1_9AGAM</name>